<keyword evidence="5" id="KW-1185">Reference proteome</keyword>
<comment type="caution">
    <text evidence="4">The sequence shown here is derived from an EMBL/GenBank/DDBJ whole genome shotgun (WGS) entry which is preliminary data.</text>
</comment>
<comment type="similarity">
    <text evidence="1">Belongs to the transglutaminase superfamily. Transglutaminase family.</text>
</comment>
<evidence type="ECO:0000313" key="4">
    <source>
        <dbReference type="EMBL" id="GCC41673.1"/>
    </source>
</evidence>
<feature type="region of interest" description="Disordered" evidence="2">
    <location>
        <begin position="83"/>
        <end position="113"/>
    </location>
</feature>
<feature type="domain" description="Transglutaminase N-terminal" evidence="3">
    <location>
        <begin position="9"/>
        <end position="79"/>
    </location>
</feature>
<name>A0A401TGC6_CHIPU</name>
<evidence type="ECO:0000256" key="2">
    <source>
        <dbReference type="SAM" id="MobiDB-lite"/>
    </source>
</evidence>
<dbReference type="AlphaFoldDB" id="A0A401TGC6"/>
<dbReference type="Proteomes" id="UP000287033">
    <property type="component" value="Unassembled WGS sequence"/>
</dbReference>
<feature type="compositionally biased region" description="Pro residues" evidence="2">
    <location>
        <begin position="104"/>
        <end position="113"/>
    </location>
</feature>
<dbReference type="EMBL" id="BEZZ01061494">
    <property type="protein sequence ID" value="GCC41673.1"/>
    <property type="molecule type" value="Genomic_DNA"/>
</dbReference>
<dbReference type="SUPFAM" id="SSF81296">
    <property type="entry name" value="E set domains"/>
    <property type="match status" value="1"/>
</dbReference>
<dbReference type="PANTHER" id="PTHR11590:SF81">
    <property type="entry name" value="PROTEIN-GLUTAMINE GAMMA-GLUTAMYLTRANSFERASE K-LIKE ISOFORM X4"/>
    <property type="match status" value="1"/>
</dbReference>
<organism evidence="4 5">
    <name type="scientific">Chiloscyllium punctatum</name>
    <name type="common">Brownbanded bambooshark</name>
    <name type="synonym">Hemiscyllium punctatum</name>
    <dbReference type="NCBI Taxonomy" id="137246"/>
    <lineage>
        <taxon>Eukaryota</taxon>
        <taxon>Metazoa</taxon>
        <taxon>Chordata</taxon>
        <taxon>Craniata</taxon>
        <taxon>Vertebrata</taxon>
        <taxon>Chondrichthyes</taxon>
        <taxon>Elasmobranchii</taxon>
        <taxon>Galeomorphii</taxon>
        <taxon>Galeoidea</taxon>
        <taxon>Orectolobiformes</taxon>
        <taxon>Hemiscylliidae</taxon>
        <taxon>Chiloscyllium</taxon>
    </lineage>
</organism>
<dbReference type="OrthoDB" id="8937866at2759"/>
<reference evidence="4 5" key="1">
    <citation type="journal article" date="2018" name="Nat. Ecol. Evol.">
        <title>Shark genomes provide insights into elasmobranch evolution and the origin of vertebrates.</title>
        <authorList>
            <person name="Hara Y"/>
            <person name="Yamaguchi K"/>
            <person name="Onimaru K"/>
            <person name="Kadota M"/>
            <person name="Koyanagi M"/>
            <person name="Keeley SD"/>
            <person name="Tatsumi K"/>
            <person name="Tanaka K"/>
            <person name="Motone F"/>
            <person name="Kageyama Y"/>
            <person name="Nozu R"/>
            <person name="Adachi N"/>
            <person name="Nishimura O"/>
            <person name="Nakagawa R"/>
            <person name="Tanegashima C"/>
            <person name="Kiyatake I"/>
            <person name="Matsumoto R"/>
            <person name="Murakumo K"/>
            <person name="Nishida K"/>
            <person name="Terakita A"/>
            <person name="Kuratani S"/>
            <person name="Sato K"/>
            <person name="Hyodo S Kuraku.S."/>
        </authorList>
    </citation>
    <scope>NUCLEOTIDE SEQUENCE [LARGE SCALE GENOMIC DNA]</scope>
</reference>
<dbReference type="PANTHER" id="PTHR11590">
    <property type="entry name" value="PROTEIN-GLUTAMINE GAMMA-GLUTAMYLTRANSFERASE"/>
    <property type="match status" value="1"/>
</dbReference>
<dbReference type="InterPro" id="IPR013783">
    <property type="entry name" value="Ig-like_fold"/>
</dbReference>
<evidence type="ECO:0000256" key="1">
    <source>
        <dbReference type="ARBA" id="ARBA00005968"/>
    </source>
</evidence>
<gene>
    <name evidence="4" type="ORF">chiPu_0025583</name>
</gene>
<dbReference type="Pfam" id="PF00868">
    <property type="entry name" value="Transglut_N"/>
    <property type="match status" value="1"/>
</dbReference>
<dbReference type="Gene3D" id="2.60.40.10">
    <property type="entry name" value="Immunoglobulins"/>
    <property type="match status" value="1"/>
</dbReference>
<evidence type="ECO:0000313" key="5">
    <source>
        <dbReference type="Proteomes" id="UP000287033"/>
    </source>
</evidence>
<accession>A0A401TGC6</accession>
<protein>
    <recommendedName>
        <fullName evidence="3">Transglutaminase N-terminal domain-containing protein</fullName>
    </recommendedName>
</protein>
<dbReference type="InterPro" id="IPR014756">
    <property type="entry name" value="Ig_E-set"/>
</dbReference>
<evidence type="ECO:0000259" key="3">
    <source>
        <dbReference type="Pfam" id="PF00868"/>
    </source>
</evidence>
<sequence>MAQVMRLASTDFHCDVNNNAHRTADFGYSRLIVRRGDRFTVTLTFSGRGYESKRDQVCLSVETGNGSLKSNTASPCRCRKVRNSTKGCSPRFSQSLMQPIFAQQPPPPPYTTK</sequence>
<dbReference type="STRING" id="137246.A0A401TGC6"/>
<dbReference type="InterPro" id="IPR050779">
    <property type="entry name" value="Transglutaminase"/>
</dbReference>
<proteinExistence type="inferred from homology"/>
<feature type="compositionally biased region" description="Polar residues" evidence="2">
    <location>
        <begin position="84"/>
        <end position="97"/>
    </location>
</feature>
<dbReference type="GO" id="GO:0003810">
    <property type="term" value="F:protein-glutamine gamma-glutamyltransferase activity"/>
    <property type="evidence" value="ECO:0007669"/>
    <property type="project" value="TreeGrafter"/>
</dbReference>
<dbReference type="InterPro" id="IPR001102">
    <property type="entry name" value="Transglutaminase_N"/>
</dbReference>